<dbReference type="PANTHER" id="PTHR34583:SF2">
    <property type="entry name" value="ANTIPORTER SUBUNIT MNHC2-RELATED"/>
    <property type="match status" value="1"/>
</dbReference>
<comment type="similarity">
    <text evidence="2">Belongs to the CPA3 antiporters (TC 2.A.63) subunit C family.</text>
</comment>
<dbReference type="RefSeq" id="WP_345066966.1">
    <property type="nucleotide sequence ID" value="NZ_BAABGR010000015.1"/>
</dbReference>
<dbReference type="Gene3D" id="1.10.287.3510">
    <property type="match status" value="1"/>
</dbReference>
<evidence type="ECO:0000256" key="6">
    <source>
        <dbReference type="ARBA" id="ARBA00023136"/>
    </source>
</evidence>
<dbReference type="PANTHER" id="PTHR34583">
    <property type="entry name" value="ANTIPORTER SUBUNIT MNHC2-RELATED"/>
    <property type="match status" value="1"/>
</dbReference>
<dbReference type="InterPro" id="IPR039428">
    <property type="entry name" value="NUOK/Mnh_C1-like"/>
</dbReference>
<reference evidence="9" key="1">
    <citation type="journal article" date="2019" name="Int. J. Syst. Evol. Microbiol.">
        <title>The Global Catalogue of Microorganisms (GCM) 10K type strain sequencing project: providing services to taxonomists for standard genome sequencing and annotation.</title>
        <authorList>
            <consortium name="The Broad Institute Genomics Platform"/>
            <consortium name="The Broad Institute Genome Sequencing Center for Infectious Disease"/>
            <person name="Wu L."/>
            <person name="Ma J."/>
        </authorList>
    </citation>
    <scope>NUCLEOTIDE SEQUENCE [LARGE SCALE GENOMIC DNA]</scope>
    <source>
        <strain evidence="9">JCM 17858</strain>
    </source>
</reference>
<evidence type="ECO:0000256" key="3">
    <source>
        <dbReference type="ARBA" id="ARBA00022475"/>
    </source>
</evidence>
<feature type="transmembrane region" description="Helical" evidence="7">
    <location>
        <begin position="28"/>
        <end position="50"/>
    </location>
</feature>
<accession>A0ABP8R2F1</accession>
<feature type="transmembrane region" description="Helical" evidence="7">
    <location>
        <begin position="6"/>
        <end position="21"/>
    </location>
</feature>
<evidence type="ECO:0000256" key="5">
    <source>
        <dbReference type="ARBA" id="ARBA00022989"/>
    </source>
</evidence>
<protein>
    <submittedName>
        <fullName evidence="8">Na+/H+ antiporter subunit C</fullName>
    </submittedName>
</protein>
<keyword evidence="9" id="KW-1185">Reference proteome</keyword>
<dbReference type="Proteomes" id="UP001500394">
    <property type="component" value="Unassembled WGS sequence"/>
</dbReference>
<gene>
    <name evidence="8" type="ORF">GCM10023173_15280</name>
</gene>
<evidence type="ECO:0000256" key="1">
    <source>
        <dbReference type="ARBA" id="ARBA00004651"/>
    </source>
</evidence>
<evidence type="ECO:0000256" key="7">
    <source>
        <dbReference type="SAM" id="Phobius"/>
    </source>
</evidence>
<organism evidence="8 9">
    <name type="scientific">Sphingobacterium thermophilum</name>
    <dbReference type="NCBI Taxonomy" id="768534"/>
    <lineage>
        <taxon>Bacteria</taxon>
        <taxon>Pseudomonadati</taxon>
        <taxon>Bacteroidota</taxon>
        <taxon>Sphingobacteriia</taxon>
        <taxon>Sphingobacteriales</taxon>
        <taxon>Sphingobacteriaceae</taxon>
        <taxon>Sphingobacterium</taxon>
    </lineage>
</organism>
<comment type="caution">
    <text evidence="8">The sequence shown here is derived from an EMBL/GenBank/DDBJ whole genome shotgun (WGS) entry which is preliminary data.</text>
</comment>
<dbReference type="Pfam" id="PF00420">
    <property type="entry name" value="Oxidored_q2"/>
    <property type="match status" value="1"/>
</dbReference>
<keyword evidence="4 7" id="KW-0812">Transmembrane</keyword>
<name>A0ABP8R2F1_9SPHI</name>
<feature type="transmembrane region" description="Helical" evidence="7">
    <location>
        <begin position="76"/>
        <end position="95"/>
    </location>
</feature>
<dbReference type="InterPro" id="IPR050601">
    <property type="entry name" value="CPA3_antiporter_subunitC"/>
</dbReference>
<evidence type="ECO:0000313" key="8">
    <source>
        <dbReference type="EMBL" id="GAA4516255.1"/>
    </source>
</evidence>
<keyword evidence="5 7" id="KW-1133">Transmembrane helix</keyword>
<dbReference type="EMBL" id="BAABGR010000015">
    <property type="protein sequence ID" value="GAA4516255.1"/>
    <property type="molecule type" value="Genomic_DNA"/>
</dbReference>
<evidence type="ECO:0000256" key="2">
    <source>
        <dbReference type="ARBA" id="ARBA00010388"/>
    </source>
</evidence>
<evidence type="ECO:0000256" key="4">
    <source>
        <dbReference type="ARBA" id="ARBA00022692"/>
    </source>
</evidence>
<keyword evidence="6 7" id="KW-0472">Membrane</keyword>
<keyword evidence="3" id="KW-1003">Cell membrane</keyword>
<evidence type="ECO:0000313" key="9">
    <source>
        <dbReference type="Proteomes" id="UP001500394"/>
    </source>
</evidence>
<sequence>MEFFLVILIGLFYGAGVYLILRRSMVKLLLGIMFLGTGANILIFLLGGIIKGKPPVIDETAKMFQDIYADPIPQSLILTAIVISFALTAFAIVLLKRFYALANTDDLDDLNTPEEEDI</sequence>
<proteinExistence type="inferred from homology"/>
<comment type="subcellular location">
    <subcellularLocation>
        <location evidence="1">Cell membrane</location>
        <topology evidence="1">Multi-pass membrane protein</topology>
    </subcellularLocation>
</comment>